<keyword evidence="2" id="KW-0805">Transcription regulation</keyword>
<dbReference type="Proteomes" id="UP000502297">
    <property type="component" value="Chromosome"/>
</dbReference>
<dbReference type="PANTHER" id="PTHR30419">
    <property type="entry name" value="HTH-TYPE TRANSCRIPTIONAL REGULATOR YBHD"/>
    <property type="match status" value="1"/>
</dbReference>
<dbReference type="KEGG" id="asha:G8E00_06510"/>
<reference evidence="6 7" key="1">
    <citation type="submission" date="2020-03" db="EMBL/GenBank/DDBJ databases">
        <authorList>
            <person name="Zhu W."/>
        </authorList>
    </citation>
    <scope>NUCLEOTIDE SEQUENCE [LARGE SCALE GENOMIC DNA]</scope>
    <source>
        <strain evidence="6 7">323-1</strain>
    </source>
</reference>
<gene>
    <name evidence="6" type="ORF">G8E00_06510</name>
</gene>
<dbReference type="SUPFAM" id="SSF46785">
    <property type="entry name" value="Winged helix' DNA-binding domain"/>
    <property type="match status" value="1"/>
</dbReference>
<dbReference type="AlphaFoldDB" id="A0A6G8RUK0"/>
<keyword evidence="7" id="KW-1185">Reference proteome</keyword>
<dbReference type="CDD" id="cd05466">
    <property type="entry name" value="PBP2_LTTR_substrate"/>
    <property type="match status" value="1"/>
</dbReference>
<dbReference type="PROSITE" id="PS50931">
    <property type="entry name" value="HTH_LYSR"/>
    <property type="match status" value="1"/>
</dbReference>
<name>A0A6G8RUK0_9GAMM</name>
<dbReference type="InterPro" id="IPR005119">
    <property type="entry name" value="LysR_subst-bd"/>
</dbReference>
<proteinExistence type="inferred from homology"/>
<dbReference type="PANTHER" id="PTHR30419:SF8">
    <property type="entry name" value="NITROGEN ASSIMILATION TRANSCRIPTIONAL ACTIVATOR-RELATED"/>
    <property type="match status" value="1"/>
</dbReference>
<keyword evidence="3" id="KW-0238">DNA-binding</keyword>
<accession>A0A6G8RUK0</accession>
<dbReference type="InterPro" id="IPR000847">
    <property type="entry name" value="LysR_HTH_N"/>
</dbReference>
<evidence type="ECO:0000256" key="4">
    <source>
        <dbReference type="ARBA" id="ARBA00023163"/>
    </source>
</evidence>
<sequence>MNIPFSRFSDYFIAVAKTGSLRKASEQLFISVSAVHRQIALAEEDLGVVLFERLPNGLKLTLAGELLYADLLKWQKEFQQTKVRFDEIQGLTRGSIQFGLISALSEGFVLNTIQYINAQYPWINLNIEIAESEKVAAKINNAELDFGIILNPKAHNHLEVVGFIEIPIGFVLPCQHPLANADKIYFSDLVNEYHIIPAHPLVIHDYVNALYKHHKFTPNKKTECNDIRMITSLLKQNSGISLLSYFDALPMLNRNELVFKPIQDKGLYPLTMALCIAPKRQISRVSQLMIKHLLEEMEIIKLKLDELNSTKFQNCEVSLAEQENA</sequence>
<dbReference type="InterPro" id="IPR036390">
    <property type="entry name" value="WH_DNA-bd_sf"/>
</dbReference>
<dbReference type="Gene3D" id="1.10.10.10">
    <property type="entry name" value="Winged helix-like DNA-binding domain superfamily/Winged helix DNA-binding domain"/>
    <property type="match status" value="1"/>
</dbReference>
<dbReference type="SUPFAM" id="SSF53850">
    <property type="entry name" value="Periplasmic binding protein-like II"/>
    <property type="match status" value="1"/>
</dbReference>
<dbReference type="Pfam" id="PF03466">
    <property type="entry name" value="LysR_substrate"/>
    <property type="match status" value="1"/>
</dbReference>
<dbReference type="GO" id="GO:0003677">
    <property type="term" value="F:DNA binding"/>
    <property type="evidence" value="ECO:0007669"/>
    <property type="project" value="UniProtKB-KW"/>
</dbReference>
<dbReference type="Gene3D" id="3.40.190.290">
    <property type="match status" value="1"/>
</dbReference>
<dbReference type="InterPro" id="IPR050950">
    <property type="entry name" value="HTH-type_LysR_regulators"/>
</dbReference>
<evidence type="ECO:0000313" key="7">
    <source>
        <dbReference type="Proteomes" id="UP000502297"/>
    </source>
</evidence>
<comment type="similarity">
    <text evidence="1">Belongs to the LysR transcriptional regulatory family.</text>
</comment>
<dbReference type="InterPro" id="IPR036388">
    <property type="entry name" value="WH-like_DNA-bd_sf"/>
</dbReference>
<dbReference type="Pfam" id="PF00126">
    <property type="entry name" value="HTH_1"/>
    <property type="match status" value="1"/>
</dbReference>
<keyword evidence="4" id="KW-0804">Transcription</keyword>
<evidence type="ECO:0000256" key="3">
    <source>
        <dbReference type="ARBA" id="ARBA00023125"/>
    </source>
</evidence>
<feature type="domain" description="HTH lysR-type" evidence="5">
    <location>
        <begin position="11"/>
        <end position="61"/>
    </location>
</feature>
<dbReference type="GO" id="GO:0003700">
    <property type="term" value="F:DNA-binding transcription factor activity"/>
    <property type="evidence" value="ECO:0007669"/>
    <property type="project" value="InterPro"/>
</dbReference>
<protein>
    <submittedName>
        <fullName evidence="6">LysR family transcriptional regulator</fullName>
    </submittedName>
</protein>
<organism evidence="6 7">
    <name type="scientific">Acinetobacter shaoyimingii</name>
    <dbReference type="NCBI Taxonomy" id="2715164"/>
    <lineage>
        <taxon>Bacteria</taxon>
        <taxon>Pseudomonadati</taxon>
        <taxon>Pseudomonadota</taxon>
        <taxon>Gammaproteobacteria</taxon>
        <taxon>Moraxellales</taxon>
        <taxon>Moraxellaceae</taxon>
        <taxon>Acinetobacter</taxon>
    </lineage>
</organism>
<dbReference type="GO" id="GO:0005829">
    <property type="term" value="C:cytosol"/>
    <property type="evidence" value="ECO:0007669"/>
    <property type="project" value="TreeGrafter"/>
</dbReference>
<evidence type="ECO:0000256" key="2">
    <source>
        <dbReference type="ARBA" id="ARBA00023015"/>
    </source>
</evidence>
<dbReference type="EMBL" id="CP049801">
    <property type="protein sequence ID" value="QIO05629.1"/>
    <property type="molecule type" value="Genomic_DNA"/>
</dbReference>
<evidence type="ECO:0000313" key="6">
    <source>
        <dbReference type="EMBL" id="QIO05629.1"/>
    </source>
</evidence>
<evidence type="ECO:0000256" key="1">
    <source>
        <dbReference type="ARBA" id="ARBA00009437"/>
    </source>
</evidence>
<evidence type="ECO:0000259" key="5">
    <source>
        <dbReference type="PROSITE" id="PS50931"/>
    </source>
</evidence>
<dbReference type="RefSeq" id="WP_166222849.1">
    <property type="nucleotide sequence ID" value="NZ_CP049801.1"/>
</dbReference>